<name>A0A7S3Z2S4_9EUKA</name>
<feature type="compositionally biased region" description="Basic and acidic residues" evidence="1">
    <location>
        <begin position="44"/>
        <end position="91"/>
    </location>
</feature>
<gene>
    <name evidence="2" type="ORF">LGLO00237_LOCUS21513</name>
</gene>
<feature type="region of interest" description="Disordered" evidence="1">
    <location>
        <begin position="44"/>
        <end position="98"/>
    </location>
</feature>
<organism evidence="2">
    <name type="scientific">Lotharella globosa</name>
    <dbReference type="NCBI Taxonomy" id="91324"/>
    <lineage>
        <taxon>Eukaryota</taxon>
        <taxon>Sar</taxon>
        <taxon>Rhizaria</taxon>
        <taxon>Cercozoa</taxon>
        <taxon>Chlorarachniophyceae</taxon>
        <taxon>Lotharella</taxon>
    </lineage>
</organism>
<dbReference type="Gene3D" id="2.30.30.140">
    <property type="match status" value="1"/>
</dbReference>
<protein>
    <recommendedName>
        <fullName evidence="3">RING-type domain-containing protein</fullName>
    </recommendedName>
</protein>
<dbReference type="PANTHER" id="PTHR10315">
    <property type="entry name" value="E3 UBIQUITIN PROTEIN LIGASE SIAH"/>
    <property type="match status" value="1"/>
</dbReference>
<evidence type="ECO:0000256" key="1">
    <source>
        <dbReference type="SAM" id="MobiDB-lite"/>
    </source>
</evidence>
<dbReference type="EMBL" id="HBIV01030160">
    <property type="protein sequence ID" value="CAE0669881.1"/>
    <property type="molecule type" value="Transcribed_RNA"/>
</dbReference>
<proteinExistence type="predicted"/>
<evidence type="ECO:0000313" key="2">
    <source>
        <dbReference type="EMBL" id="CAE0669881.1"/>
    </source>
</evidence>
<dbReference type="SUPFAM" id="SSF54160">
    <property type="entry name" value="Chromo domain-like"/>
    <property type="match status" value="1"/>
</dbReference>
<sequence>MLEKMLDMQGKVGCQGRLLVGRYAGRRVKILRVHPDGNTLKWEVRPVDKKAPSRSVSADDKSSEPSRGEWKGGEGDREVDAKGDSKKSSREELEEEESFLVKPENLFFAASRADNSEPDGAGKSELKEVGCFEQMKYGSIKMCVELDKDHLQCCVCYDALVGKIFQCQLGAHNICESCKLKINQTQKSGVCPIDRVAGGFVRNLLLEKQVHSITTACVNAHRGCSVRTFPWLVEAHMAECVRFWEQVDVFHCPVCYTELKMNRSRFPEHLASGECVSTFKNLHVEKSVLAAPSGTSTAGGRDHVLATKGFSWRASVTVPSIGSSFLTAEDADGGAFALILWRPPYTDPVDTKEGPPQQPQPLSPPQEEPREEPPSPQPEAPARVENASRPEEGEEEEEEGGEEDEKKAAGDDALLPDECEDLRVIVFPIGPTAYERKTAQTALRESKAEDIRWGGAKWQDKVWSGESLISQYLFIGTEGSRNEIKMNVPFVFDPETKDGTNAWISMGADMRVPGPGDVEEDGIKLHLKLKQVYERLGTGLGGFIDALDTVQKWHVAKIIKRDEESVLIHYTGFEAKWDEWVPLTSDRLSPLGIHEHMTRSSLVVLPHS</sequence>
<dbReference type="GO" id="GO:0005737">
    <property type="term" value="C:cytoplasm"/>
    <property type="evidence" value="ECO:0007669"/>
    <property type="project" value="TreeGrafter"/>
</dbReference>
<dbReference type="InterPro" id="IPR016197">
    <property type="entry name" value="Chromo-like_dom_sf"/>
</dbReference>
<dbReference type="PANTHER" id="PTHR10315:SF83">
    <property type="entry name" value="RING-TYPE E3 UBIQUITIN TRANSFERASE"/>
    <property type="match status" value="1"/>
</dbReference>
<reference evidence="2" key="1">
    <citation type="submission" date="2021-01" db="EMBL/GenBank/DDBJ databases">
        <authorList>
            <person name="Corre E."/>
            <person name="Pelletier E."/>
            <person name="Niang G."/>
            <person name="Scheremetjew M."/>
            <person name="Finn R."/>
            <person name="Kale V."/>
            <person name="Holt S."/>
            <person name="Cochrane G."/>
            <person name="Meng A."/>
            <person name="Brown T."/>
            <person name="Cohen L."/>
        </authorList>
    </citation>
    <scope>NUCLEOTIDE SEQUENCE</scope>
    <source>
        <strain evidence="2">CCCM811</strain>
    </source>
</reference>
<feature type="region of interest" description="Disordered" evidence="1">
    <location>
        <begin position="346"/>
        <end position="415"/>
    </location>
</feature>
<dbReference type="AlphaFoldDB" id="A0A7S3Z2S4"/>
<feature type="compositionally biased region" description="Pro residues" evidence="1">
    <location>
        <begin position="356"/>
        <end position="366"/>
    </location>
</feature>
<accession>A0A7S3Z2S4</accession>
<dbReference type="GO" id="GO:0061630">
    <property type="term" value="F:ubiquitin protein ligase activity"/>
    <property type="evidence" value="ECO:0007669"/>
    <property type="project" value="TreeGrafter"/>
</dbReference>
<dbReference type="InterPro" id="IPR052088">
    <property type="entry name" value="E3_ubiquitin-ligase_SINA"/>
</dbReference>
<dbReference type="CDD" id="cd20104">
    <property type="entry name" value="MBT_PHF20L1-like"/>
    <property type="match status" value="1"/>
</dbReference>
<feature type="compositionally biased region" description="Acidic residues" evidence="1">
    <location>
        <begin position="392"/>
        <end position="403"/>
    </location>
</feature>
<evidence type="ECO:0008006" key="3">
    <source>
        <dbReference type="Google" id="ProtNLM"/>
    </source>
</evidence>